<protein>
    <submittedName>
        <fullName evidence="1">Uncharacterized protein</fullName>
    </submittedName>
</protein>
<sequence>MLEGLGSARDRRKVTMWAAMTWEVSEAIAINYVDTHLHHAEFVWYGTQNV</sequence>
<comment type="caution">
    <text evidence="1">The sequence shown here is derived from an EMBL/GenBank/DDBJ whole genome shotgun (WGS) entry which is preliminary data.</text>
</comment>
<organism evidence="1">
    <name type="scientific">marine sediment metagenome</name>
    <dbReference type="NCBI Taxonomy" id="412755"/>
    <lineage>
        <taxon>unclassified sequences</taxon>
        <taxon>metagenomes</taxon>
        <taxon>ecological metagenomes</taxon>
    </lineage>
</organism>
<gene>
    <name evidence="1" type="ORF">S06H3_44506</name>
</gene>
<feature type="non-terminal residue" evidence="1">
    <location>
        <position position="50"/>
    </location>
</feature>
<accession>X1Q9Z6</accession>
<name>X1Q9Z6_9ZZZZ</name>
<proteinExistence type="predicted"/>
<dbReference type="AlphaFoldDB" id="X1Q9Z6"/>
<dbReference type="EMBL" id="BARV01027684">
    <property type="protein sequence ID" value="GAI40084.1"/>
    <property type="molecule type" value="Genomic_DNA"/>
</dbReference>
<reference evidence="1" key="1">
    <citation type="journal article" date="2014" name="Front. Microbiol.">
        <title>High frequency of phylogenetically diverse reductive dehalogenase-homologous genes in deep subseafloor sedimentary metagenomes.</title>
        <authorList>
            <person name="Kawai M."/>
            <person name="Futagami T."/>
            <person name="Toyoda A."/>
            <person name="Takaki Y."/>
            <person name="Nishi S."/>
            <person name="Hori S."/>
            <person name="Arai W."/>
            <person name="Tsubouchi T."/>
            <person name="Morono Y."/>
            <person name="Uchiyama I."/>
            <person name="Ito T."/>
            <person name="Fujiyama A."/>
            <person name="Inagaki F."/>
            <person name="Takami H."/>
        </authorList>
    </citation>
    <scope>NUCLEOTIDE SEQUENCE</scope>
    <source>
        <strain evidence="1">Expedition CK06-06</strain>
    </source>
</reference>
<evidence type="ECO:0000313" key="1">
    <source>
        <dbReference type="EMBL" id="GAI40084.1"/>
    </source>
</evidence>